<dbReference type="InterPro" id="IPR017896">
    <property type="entry name" value="4Fe4S_Fe-S-bd"/>
</dbReference>
<evidence type="ECO:0000313" key="3">
    <source>
        <dbReference type="Proteomes" id="UP000053947"/>
    </source>
</evidence>
<protein>
    <submittedName>
        <fullName evidence="2">Reductive dehalogenase</fullName>
    </submittedName>
</protein>
<dbReference type="RefSeq" id="WP_058439793.1">
    <property type="nucleotide sequence ID" value="NZ_KQ758903.1"/>
</dbReference>
<proteinExistence type="predicted"/>
<dbReference type="InterPro" id="IPR006311">
    <property type="entry name" value="TAT_signal"/>
</dbReference>
<dbReference type="AlphaFoldDB" id="A0A0W0GJZ3"/>
<name>A0A0W0GJZ3_9CHLR</name>
<dbReference type="Proteomes" id="UP000053947">
    <property type="component" value="Unassembled WGS sequence"/>
</dbReference>
<evidence type="ECO:0000259" key="1">
    <source>
        <dbReference type="PROSITE" id="PS51379"/>
    </source>
</evidence>
<accession>A0A0W0GJZ3</accession>
<sequence>MLVKHKLNEKERGYSRRDFLKITGGSGIGFASLAAVAAIKELPGTNEGMLFNSRLKDPYLPQYPTEYPWWVKEIDDTANSLGTTEIVPNELALGSTKVNGQYQPFTDGRQDGFQAVGNAATNQDWSGEWGKIAQEAVTSRNEWIANMTPEELQDYRFGTAIVQASDHWHVNTAEKNWIKLPINAAKVEISAEEMTVKLKGVAHWFGVDQIRVCAIDDKMKPFLYKVAATSGTLRGYRPKGWIDPGRPVAWPYPYKYAIVMGIFTSLPTHRAGVGPLANASTATTCSDQDVYSKYMESTIRGLGYDAYGMIIADEDCCETPFAIRAGLAEAGRSGLAIAPWGAGLRTIVVATNAPLVPDKPINFGLREFCKVCGRCSANCVSQVIGKDPEPSLINGAYKWEYDGFQCMKQRTAFGCQFCVSVCPWSSPNTPTHDIGRVLASIPMLAPMMVKVADITYGKYPRGENADKWQPWHTPADWAPWRT</sequence>
<dbReference type="STRING" id="1217799.DEALK_17120"/>
<dbReference type="SUPFAM" id="SSF54862">
    <property type="entry name" value="4Fe-4S ferredoxins"/>
    <property type="match status" value="1"/>
</dbReference>
<comment type="caution">
    <text evidence="2">The sequence shown here is derived from an EMBL/GenBank/DDBJ whole genome shotgun (WGS) entry which is preliminary data.</text>
</comment>
<dbReference type="PROSITE" id="PS51318">
    <property type="entry name" value="TAT"/>
    <property type="match status" value="1"/>
</dbReference>
<gene>
    <name evidence="2" type="ORF">DEALK_17120</name>
</gene>
<dbReference type="EMBL" id="LFDV01000002">
    <property type="protein sequence ID" value="KTB48865.1"/>
    <property type="molecule type" value="Genomic_DNA"/>
</dbReference>
<keyword evidence="3" id="KW-1185">Reference proteome</keyword>
<evidence type="ECO:0000313" key="2">
    <source>
        <dbReference type="EMBL" id="KTB48865.1"/>
    </source>
</evidence>
<dbReference type="OrthoDB" id="9784571at2"/>
<reference evidence="2 3" key="1">
    <citation type="submission" date="2015-06" db="EMBL/GenBank/DDBJ databases">
        <title>Genome sequence of the organohalide-respiring Dehalogenimonas alkenigignens type strain (IP3-3T).</title>
        <authorList>
            <person name="Key T.A."/>
            <person name="Richmond D.P."/>
            <person name="Bowman K.S."/>
            <person name="Cho Y.-J."/>
            <person name="Chun J."/>
            <person name="da Costa M.S."/>
            <person name="Rainey F.A."/>
            <person name="Moe W.M."/>
        </authorList>
    </citation>
    <scope>NUCLEOTIDE SEQUENCE [LARGE SCALE GENOMIC DNA]</scope>
    <source>
        <strain evidence="2 3">IP3-3</strain>
    </source>
</reference>
<dbReference type="PROSITE" id="PS51379">
    <property type="entry name" value="4FE4S_FER_2"/>
    <property type="match status" value="1"/>
</dbReference>
<feature type="domain" description="4Fe-4S ferredoxin-type" evidence="1">
    <location>
        <begin position="359"/>
        <end position="389"/>
    </location>
</feature>
<organism evidence="2 3">
    <name type="scientific">Dehalogenimonas alkenigignens</name>
    <dbReference type="NCBI Taxonomy" id="1217799"/>
    <lineage>
        <taxon>Bacteria</taxon>
        <taxon>Bacillati</taxon>
        <taxon>Chloroflexota</taxon>
        <taxon>Dehalococcoidia</taxon>
        <taxon>Dehalococcoidales</taxon>
        <taxon>Dehalococcoidaceae</taxon>
        <taxon>Dehalogenimonas</taxon>
    </lineage>
</organism>